<reference evidence="1" key="1">
    <citation type="journal article" date="2020" name="Stud. Mycol.">
        <title>101 Dothideomycetes genomes: a test case for predicting lifestyles and emergence of pathogens.</title>
        <authorList>
            <person name="Haridas S."/>
            <person name="Albert R."/>
            <person name="Binder M."/>
            <person name="Bloem J."/>
            <person name="Labutti K."/>
            <person name="Salamov A."/>
            <person name="Andreopoulos B."/>
            <person name="Baker S."/>
            <person name="Barry K."/>
            <person name="Bills G."/>
            <person name="Bluhm B."/>
            <person name="Cannon C."/>
            <person name="Castanera R."/>
            <person name="Culley D."/>
            <person name="Daum C."/>
            <person name="Ezra D."/>
            <person name="Gonzalez J."/>
            <person name="Henrissat B."/>
            <person name="Kuo A."/>
            <person name="Liang C."/>
            <person name="Lipzen A."/>
            <person name="Lutzoni F."/>
            <person name="Magnuson J."/>
            <person name="Mondo S."/>
            <person name="Nolan M."/>
            <person name="Ohm R."/>
            <person name="Pangilinan J."/>
            <person name="Park H.-J."/>
            <person name="Ramirez L."/>
            <person name="Alfaro M."/>
            <person name="Sun H."/>
            <person name="Tritt A."/>
            <person name="Yoshinaga Y."/>
            <person name="Zwiers L.-H."/>
            <person name="Turgeon B."/>
            <person name="Goodwin S."/>
            <person name="Spatafora J."/>
            <person name="Crous P."/>
            <person name="Grigoriev I."/>
        </authorList>
    </citation>
    <scope>NUCLEOTIDE SEQUENCE</scope>
    <source>
        <strain evidence="1">CBS 116005</strain>
    </source>
</reference>
<dbReference type="InterPro" id="IPR021047">
    <property type="entry name" value="Mannosyltransferase_CMT1"/>
</dbReference>
<gene>
    <name evidence="1" type="ORF">EJ03DRAFT_329528</name>
</gene>
<dbReference type="PANTHER" id="PTHR34144:SF7">
    <property type="entry name" value="EXPORT PROTEIN (CAP59), PUTATIVE (AFU_ORTHOLOGUE AFUA_7G05020)-RELATED"/>
    <property type="match status" value="1"/>
</dbReference>
<sequence>MLLRLRWRRLALHRFGLTLALVLMLWTLFDVLSIRNAISLEAAKPPPPFANERIFIASIHWTSEAVLRDSWAPGVAALARAIGPDNVFISIYESGSFDSTKEVLELLKTDLDQSGIPHRIVLDEATHRDEVEKPPAENGWIQMPLTKQYRENWTEWFTLDKGTWVPRRIPYLADKRNVAMAPLKEMKEQEGKMFDRVLWLNDVVFTTEDVQRLLATKDGQYAAACALDFKQPPAFYDTFATRDAQGNEPLMDMWPYFASAVSRDAVRRSLPVPVASCWNGMVVFDATPWYDVLHQLSFRGIADDLAAEHLEGSECCLVHADNFLSRAKGVWINPNVRVTYNASLYNAVNPADRAAWPSTAHVVSGLWQNRLKRWAGLLRVRDRDVQSKVELWKMKDADRHREPGSFCIIDEMQVMLWNGWGHA</sequence>
<protein>
    <submittedName>
        <fullName evidence="1">Putative polysaccharide export protein</fullName>
    </submittedName>
</protein>
<keyword evidence="2" id="KW-1185">Reference proteome</keyword>
<organism evidence="1 2">
    <name type="scientific">Teratosphaeria nubilosa</name>
    <dbReference type="NCBI Taxonomy" id="161662"/>
    <lineage>
        <taxon>Eukaryota</taxon>
        <taxon>Fungi</taxon>
        <taxon>Dikarya</taxon>
        <taxon>Ascomycota</taxon>
        <taxon>Pezizomycotina</taxon>
        <taxon>Dothideomycetes</taxon>
        <taxon>Dothideomycetidae</taxon>
        <taxon>Mycosphaerellales</taxon>
        <taxon>Teratosphaeriaceae</taxon>
        <taxon>Teratosphaeria</taxon>
    </lineage>
</organism>
<dbReference type="Proteomes" id="UP000799436">
    <property type="component" value="Unassembled WGS sequence"/>
</dbReference>
<proteinExistence type="predicted"/>
<evidence type="ECO:0000313" key="2">
    <source>
        <dbReference type="Proteomes" id="UP000799436"/>
    </source>
</evidence>
<dbReference type="Pfam" id="PF11735">
    <property type="entry name" value="CAP59_mtransfer"/>
    <property type="match status" value="1"/>
</dbReference>
<dbReference type="OrthoDB" id="262547at2759"/>
<evidence type="ECO:0000313" key="1">
    <source>
        <dbReference type="EMBL" id="KAF2767117.1"/>
    </source>
</evidence>
<dbReference type="PANTHER" id="PTHR34144">
    <property type="entry name" value="CHROMOSOME 8, WHOLE GENOME SHOTGUN SEQUENCE"/>
    <property type="match status" value="1"/>
</dbReference>
<dbReference type="EMBL" id="ML995861">
    <property type="protein sequence ID" value="KAF2767117.1"/>
    <property type="molecule type" value="Genomic_DNA"/>
</dbReference>
<name>A0A6G1L2N0_9PEZI</name>
<accession>A0A6G1L2N0</accession>
<dbReference type="AlphaFoldDB" id="A0A6G1L2N0"/>